<organism evidence="1 2">
    <name type="scientific">Candidatus Niyogibacteria bacterium CG10_big_fil_rev_8_21_14_0_10_46_36</name>
    <dbReference type="NCBI Taxonomy" id="1974726"/>
    <lineage>
        <taxon>Bacteria</taxon>
        <taxon>Candidatus Niyogiibacteriota</taxon>
    </lineage>
</organism>
<name>A0A2H0TCM5_9BACT</name>
<protein>
    <recommendedName>
        <fullName evidence="3">Glycoside hydrolase family 5 domain-containing protein</fullName>
    </recommendedName>
</protein>
<gene>
    <name evidence="1" type="ORF">COU47_04315</name>
</gene>
<dbReference type="SUPFAM" id="SSF49464">
    <property type="entry name" value="Carboxypeptidase regulatory domain-like"/>
    <property type="match status" value="1"/>
</dbReference>
<accession>A0A2H0TCM5</accession>
<reference evidence="2" key="1">
    <citation type="submission" date="2017-09" db="EMBL/GenBank/DDBJ databases">
        <title>Depth-based differentiation of microbial function through sediment-hosted aquifers and enrichment of novel symbionts in the deep terrestrial subsurface.</title>
        <authorList>
            <person name="Probst A.J."/>
            <person name="Ladd B."/>
            <person name="Jarett J.K."/>
            <person name="Geller-Mcgrath D.E."/>
            <person name="Sieber C.M.K."/>
            <person name="Emerson J.B."/>
            <person name="Anantharaman K."/>
            <person name="Thomas B.C."/>
            <person name="Malmstrom R."/>
            <person name="Stieglmeier M."/>
            <person name="Klingl A."/>
            <person name="Woyke T."/>
            <person name="Ryan C.M."/>
            <person name="Banfield J.F."/>
        </authorList>
    </citation>
    <scope>NUCLEOTIDE SEQUENCE [LARGE SCALE GENOMIC DNA]</scope>
</reference>
<sequence length="422" mass="47745">MENKNKMKAPFFIGIAILLAVPYAGFAYVENASDAFFWSVQSVDTVKYSRDLARQMLYDASFLQIIDQQVREIAGIGATHVAIGTPYDKEFIPVLRMWVNAARQHGLSVWFRGNWSGWEGWFEYPAISREEHIQKTKKFILDNKSLFQDGDIFTACPECENGGPGDPRNTGDAQGHRKFLMDEYKTTQDSFERIGKRVTSNYLSMNGDIARLIMDEPTTEVLGGIVAIDHYVSSPARLVADVKAIARQSGGRVVLSEFGVPVPDVHGVMQEWEQAQWIQNAFKELIAMPEVVGVNYWTGYGGSTALWREDGAPKASVEVMREYFIPETISGYVKDTLDRPVEGALVAHPYGSVVSKKNGFFAFPYRGRSIAITVTREGYDSRTISLEVPSKEIFITLSQHEKDFWFRFLSFLKNILSFFRRD</sequence>
<dbReference type="SUPFAM" id="SSF51445">
    <property type="entry name" value="(Trans)glycosidases"/>
    <property type="match status" value="1"/>
</dbReference>
<dbReference type="InterPro" id="IPR017853">
    <property type="entry name" value="GH"/>
</dbReference>
<dbReference type="InterPro" id="IPR008969">
    <property type="entry name" value="CarboxyPept-like_regulatory"/>
</dbReference>
<evidence type="ECO:0000313" key="1">
    <source>
        <dbReference type="EMBL" id="PIR69287.1"/>
    </source>
</evidence>
<dbReference type="EMBL" id="PFCO01000009">
    <property type="protein sequence ID" value="PIR69287.1"/>
    <property type="molecule type" value="Genomic_DNA"/>
</dbReference>
<comment type="caution">
    <text evidence="1">The sequence shown here is derived from an EMBL/GenBank/DDBJ whole genome shotgun (WGS) entry which is preliminary data.</text>
</comment>
<proteinExistence type="predicted"/>
<evidence type="ECO:0000313" key="2">
    <source>
        <dbReference type="Proteomes" id="UP000231503"/>
    </source>
</evidence>
<dbReference type="Proteomes" id="UP000231503">
    <property type="component" value="Unassembled WGS sequence"/>
</dbReference>
<dbReference type="Gene3D" id="3.20.20.80">
    <property type="entry name" value="Glycosidases"/>
    <property type="match status" value="1"/>
</dbReference>
<evidence type="ECO:0008006" key="3">
    <source>
        <dbReference type="Google" id="ProtNLM"/>
    </source>
</evidence>
<dbReference type="AlphaFoldDB" id="A0A2H0TCM5"/>